<keyword evidence="1" id="KW-0732">Signal</keyword>
<organism evidence="2 3">
    <name type="scientific">Chitinophaga qingshengii</name>
    <dbReference type="NCBI Taxonomy" id="1569794"/>
    <lineage>
        <taxon>Bacteria</taxon>
        <taxon>Pseudomonadati</taxon>
        <taxon>Bacteroidota</taxon>
        <taxon>Chitinophagia</taxon>
        <taxon>Chitinophagales</taxon>
        <taxon>Chitinophagaceae</taxon>
        <taxon>Chitinophaga</taxon>
    </lineage>
</organism>
<keyword evidence="3" id="KW-1185">Reference proteome</keyword>
<reference evidence="2 3" key="1">
    <citation type="submission" date="2020-09" db="EMBL/GenBank/DDBJ databases">
        <title>Genome sequences of type strains of Chitinophaga qingshengii and Chitinophaga varians.</title>
        <authorList>
            <person name="Kittiwongwattana C."/>
        </authorList>
    </citation>
    <scope>NUCLEOTIDE SEQUENCE [LARGE SCALE GENOMIC DNA]</scope>
    <source>
        <strain evidence="2 3">JCM 30026</strain>
    </source>
</reference>
<proteinExistence type="predicted"/>
<protein>
    <recommendedName>
        <fullName evidence="4">Lipocalin-like domain-containing protein</fullName>
    </recommendedName>
</protein>
<dbReference type="PROSITE" id="PS51257">
    <property type="entry name" value="PROKAR_LIPOPROTEIN"/>
    <property type="match status" value="1"/>
</dbReference>
<dbReference type="EMBL" id="JACVFC010000003">
    <property type="protein sequence ID" value="MBC9933148.1"/>
    <property type="molecule type" value="Genomic_DNA"/>
</dbReference>
<sequence length="165" mass="17696">MGIKKVKNIVWGLCLAAIASFTFTGCSKKNDPAPEEKKVAVKFTVTATSAGVIDETDITIQAAAANGDASQYGAPVWKINGVTQNNEDNIFLKGNQFNGSTKTYVLETVKPFGMATIGVECTNRGTTPITLTFNTQVDGKVQTNVENLKVMPGEGYDKQFTYTAN</sequence>
<evidence type="ECO:0000256" key="1">
    <source>
        <dbReference type="SAM" id="SignalP"/>
    </source>
</evidence>
<dbReference type="Proteomes" id="UP000659124">
    <property type="component" value="Unassembled WGS sequence"/>
</dbReference>
<feature type="chain" id="PRO_5045754126" description="Lipocalin-like domain-containing protein" evidence="1">
    <location>
        <begin position="25"/>
        <end position="165"/>
    </location>
</feature>
<feature type="signal peptide" evidence="1">
    <location>
        <begin position="1"/>
        <end position="24"/>
    </location>
</feature>
<comment type="caution">
    <text evidence="2">The sequence shown here is derived from an EMBL/GenBank/DDBJ whole genome shotgun (WGS) entry which is preliminary data.</text>
</comment>
<dbReference type="RefSeq" id="WP_188090271.1">
    <property type="nucleotide sequence ID" value="NZ_JACVFC010000003.1"/>
</dbReference>
<accession>A0ABR7TU49</accession>
<evidence type="ECO:0000313" key="3">
    <source>
        <dbReference type="Proteomes" id="UP000659124"/>
    </source>
</evidence>
<gene>
    <name evidence="2" type="ORF">ICL07_22355</name>
</gene>
<evidence type="ECO:0008006" key="4">
    <source>
        <dbReference type="Google" id="ProtNLM"/>
    </source>
</evidence>
<name>A0ABR7TU49_9BACT</name>
<evidence type="ECO:0000313" key="2">
    <source>
        <dbReference type="EMBL" id="MBC9933148.1"/>
    </source>
</evidence>